<reference evidence="1 2" key="1">
    <citation type="submission" date="2021-06" db="EMBL/GenBank/DDBJ databases">
        <title>Caerostris darwini draft genome.</title>
        <authorList>
            <person name="Kono N."/>
            <person name="Arakawa K."/>
        </authorList>
    </citation>
    <scope>NUCLEOTIDE SEQUENCE [LARGE SCALE GENOMIC DNA]</scope>
</reference>
<accession>A0AAV4N7A6</accession>
<gene>
    <name evidence="1" type="ORF">CDAR_15721</name>
</gene>
<protein>
    <submittedName>
        <fullName evidence="1">Uncharacterized protein</fullName>
    </submittedName>
</protein>
<keyword evidence="2" id="KW-1185">Reference proteome</keyword>
<organism evidence="1 2">
    <name type="scientific">Caerostris darwini</name>
    <dbReference type="NCBI Taxonomy" id="1538125"/>
    <lineage>
        <taxon>Eukaryota</taxon>
        <taxon>Metazoa</taxon>
        <taxon>Ecdysozoa</taxon>
        <taxon>Arthropoda</taxon>
        <taxon>Chelicerata</taxon>
        <taxon>Arachnida</taxon>
        <taxon>Araneae</taxon>
        <taxon>Araneomorphae</taxon>
        <taxon>Entelegynae</taxon>
        <taxon>Araneoidea</taxon>
        <taxon>Araneidae</taxon>
        <taxon>Caerostris</taxon>
    </lineage>
</organism>
<name>A0AAV4N7A6_9ARAC</name>
<evidence type="ECO:0000313" key="1">
    <source>
        <dbReference type="EMBL" id="GIX80567.1"/>
    </source>
</evidence>
<dbReference type="AlphaFoldDB" id="A0AAV4N7A6"/>
<dbReference type="Proteomes" id="UP001054837">
    <property type="component" value="Unassembled WGS sequence"/>
</dbReference>
<evidence type="ECO:0000313" key="2">
    <source>
        <dbReference type="Proteomes" id="UP001054837"/>
    </source>
</evidence>
<sequence length="139" mass="15758">MFRNKTKVVADSAILISPSTRQSFNTFDRRIMPHRKSLSNKRNTLPSICCQILLSVIPCLRRTVPNCLSVRLERKSPWDGKQSNKVAASAAETLKTNGSKGGFLLLRLFSRFWFYYSELSPPPRLFFHASSFSSSTVGR</sequence>
<proteinExistence type="predicted"/>
<dbReference type="EMBL" id="BPLQ01001306">
    <property type="protein sequence ID" value="GIX80567.1"/>
    <property type="molecule type" value="Genomic_DNA"/>
</dbReference>
<comment type="caution">
    <text evidence="1">The sequence shown here is derived from an EMBL/GenBank/DDBJ whole genome shotgun (WGS) entry which is preliminary data.</text>
</comment>